<protein>
    <submittedName>
        <fullName evidence="1">Uncharacterized protein</fullName>
    </submittedName>
</protein>
<dbReference type="STRING" id="642492.Clole_0722"/>
<sequence>MGMKANVGGTKEQVERKIRILKSLIAADKNKGDSRSLEHHSKALNEHEKYLKEVWG</sequence>
<dbReference type="AlphaFoldDB" id="F2JNV7"/>
<name>F2JNV7_CELLD</name>
<evidence type="ECO:0000313" key="1">
    <source>
        <dbReference type="EMBL" id="ADZ82455.1"/>
    </source>
</evidence>
<dbReference type="KEGG" id="cle:Clole_0722"/>
<dbReference type="EMBL" id="CP002582">
    <property type="protein sequence ID" value="ADZ82455.1"/>
    <property type="molecule type" value="Genomic_DNA"/>
</dbReference>
<dbReference type="Proteomes" id="UP000008467">
    <property type="component" value="Chromosome"/>
</dbReference>
<reference evidence="1 2" key="1">
    <citation type="journal article" date="2011" name="J. Bacteriol.">
        <title>Complete genome sequence of the cellulose-degrading bacterium Cellulosilyticum lentocellum.</title>
        <authorList>
            <consortium name="US DOE Joint Genome Institute"/>
            <person name="Miller D.A."/>
            <person name="Suen G."/>
            <person name="Bruce D."/>
            <person name="Copeland A."/>
            <person name="Cheng J.F."/>
            <person name="Detter C."/>
            <person name="Goodwin L.A."/>
            <person name="Han C.S."/>
            <person name="Hauser L.J."/>
            <person name="Land M.L."/>
            <person name="Lapidus A."/>
            <person name="Lucas S."/>
            <person name="Meincke L."/>
            <person name="Pitluck S."/>
            <person name="Tapia R."/>
            <person name="Teshima H."/>
            <person name="Woyke T."/>
            <person name="Fox B.G."/>
            <person name="Angert E.R."/>
            <person name="Currie C.R."/>
        </authorList>
    </citation>
    <scope>NUCLEOTIDE SEQUENCE [LARGE SCALE GENOMIC DNA]</scope>
    <source>
        <strain evidence="2">ATCC 49066 / DSM 5427 / NCIMB 11756 / RHM5</strain>
    </source>
</reference>
<evidence type="ECO:0000313" key="2">
    <source>
        <dbReference type="Proteomes" id="UP000008467"/>
    </source>
</evidence>
<dbReference type="HOGENOM" id="CLU_3005740_0_0_9"/>
<keyword evidence="2" id="KW-1185">Reference proteome</keyword>
<dbReference type="RefSeq" id="WP_013655756.1">
    <property type="nucleotide sequence ID" value="NC_015275.1"/>
</dbReference>
<organism evidence="1 2">
    <name type="scientific">Cellulosilyticum lentocellum (strain ATCC 49066 / DSM 5427 / NCIMB 11756 / RHM5)</name>
    <name type="common">Clostridium lentocellum</name>
    <dbReference type="NCBI Taxonomy" id="642492"/>
    <lineage>
        <taxon>Bacteria</taxon>
        <taxon>Bacillati</taxon>
        <taxon>Bacillota</taxon>
        <taxon>Clostridia</taxon>
        <taxon>Lachnospirales</taxon>
        <taxon>Cellulosilyticaceae</taxon>
        <taxon>Cellulosilyticum</taxon>
    </lineage>
</organism>
<accession>F2JNV7</accession>
<proteinExistence type="predicted"/>
<gene>
    <name evidence="1" type="ordered locus">Clole_0722</name>
</gene>